<comment type="caution">
    <text evidence="1">The sequence shown here is derived from an EMBL/GenBank/DDBJ whole genome shotgun (WGS) entry which is preliminary data.</text>
</comment>
<protein>
    <submittedName>
        <fullName evidence="1">Uncharacterized protein</fullName>
    </submittedName>
</protein>
<keyword evidence="2" id="KW-1185">Reference proteome</keyword>
<evidence type="ECO:0000313" key="1">
    <source>
        <dbReference type="EMBL" id="KAJ1670930.1"/>
    </source>
</evidence>
<name>A0ACC1H9W5_9FUNG</name>
<accession>A0ACC1H9W5</accession>
<organism evidence="1 2">
    <name type="scientific">Spiromyces aspiralis</name>
    <dbReference type="NCBI Taxonomy" id="68401"/>
    <lineage>
        <taxon>Eukaryota</taxon>
        <taxon>Fungi</taxon>
        <taxon>Fungi incertae sedis</taxon>
        <taxon>Zoopagomycota</taxon>
        <taxon>Kickxellomycotina</taxon>
        <taxon>Kickxellomycetes</taxon>
        <taxon>Kickxellales</taxon>
        <taxon>Kickxellaceae</taxon>
        <taxon>Spiromyces</taxon>
    </lineage>
</organism>
<proteinExistence type="predicted"/>
<feature type="non-terminal residue" evidence="1">
    <location>
        <position position="210"/>
    </location>
</feature>
<evidence type="ECO:0000313" key="2">
    <source>
        <dbReference type="Proteomes" id="UP001145114"/>
    </source>
</evidence>
<sequence>MTDVEMMAIENHENQYNHNFWGHYCRCDTLYDPETETGVMIQCYVCQDWYHDRCIGVMPPEDEYSDYICRECVQRYPLLRCLASRKLCYGVVDVESGKVRDLVHRRPGGEKTGMDSLPAQSDKENSVDTDEANSAEISNIGEAAATAASIIHAPKRKLDYCPNACQSADKAGRADKKKPRLSREETGCQHVDTVDVAPSLSFDIFAKEGW</sequence>
<dbReference type="Proteomes" id="UP001145114">
    <property type="component" value="Unassembled WGS sequence"/>
</dbReference>
<reference evidence="1" key="1">
    <citation type="submission" date="2022-06" db="EMBL/GenBank/DDBJ databases">
        <title>Phylogenomic reconstructions and comparative analyses of Kickxellomycotina fungi.</title>
        <authorList>
            <person name="Reynolds N.K."/>
            <person name="Stajich J.E."/>
            <person name="Barry K."/>
            <person name="Grigoriev I.V."/>
            <person name="Crous P."/>
            <person name="Smith M.E."/>
        </authorList>
    </citation>
    <scope>NUCLEOTIDE SEQUENCE</scope>
    <source>
        <strain evidence="1">RSA 2271</strain>
    </source>
</reference>
<gene>
    <name evidence="1" type="ORF">EV182_007915</name>
</gene>
<dbReference type="EMBL" id="JAMZIH010009001">
    <property type="protein sequence ID" value="KAJ1670930.1"/>
    <property type="molecule type" value="Genomic_DNA"/>
</dbReference>